<name>A0A0R3X9X4_HYDTA</name>
<dbReference type="AlphaFoldDB" id="A0A0R3X9X4"/>
<accession>A0A0R3X9X4</accession>
<dbReference type="Pfam" id="PF13676">
    <property type="entry name" value="TIR_2"/>
    <property type="match status" value="1"/>
</dbReference>
<dbReference type="PANTHER" id="PTHR46270">
    <property type="entry name" value="ARMADILLO-TYPE FOLD-RELATED"/>
    <property type="match status" value="1"/>
</dbReference>
<dbReference type="Gene3D" id="3.40.50.10140">
    <property type="entry name" value="Toll/interleukin-1 receptor homology (TIR) domain"/>
    <property type="match status" value="1"/>
</dbReference>
<gene>
    <name evidence="2" type="ORF">TTAC_LOCUS10334</name>
</gene>
<dbReference type="SUPFAM" id="SSF47769">
    <property type="entry name" value="SAM/Pointed domain"/>
    <property type="match status" value="1"/>
</dbReference>
<evidence type="ECO:0000313" key="2">
    <source>
        <dbReference type="EMBL" id="VDM35314.1"/>
    </source>
</evidence>
<dbReference type="WBParaSite" id="TTAC_0001035101-mRNA-1">
    <property type="protein sequence ID" value="TTAC_0001035101-mRNA-1"/>
    <property type="gene ID" value="TTAC_0001035101"/>
</dbReference>
<dbReference type="SUPFAM" id="SSF48371">
    <property type="entry name" value="ARM repeat"/>
    <property type="match status" value="1"/>
</dbReference>
<evidence type="ECO:0000313" key="3">
    <source>
        <dbReference type="Proteomes" id="UP000274429"/>
    </source>
</evidence>
<reference evidence="4" key="1">
    <citation type="submission" date="2017-02" db="UniProtKB">
        <authorList>
            <consortium name="WormBaseParasite"/>
        </authorList>
    </citation>
    <scope>IDENTIFICATION</scope>
</reference>
<evidence type="ECO:0000259" key="1">
    <source>
        <dbReference type="Pfam" id="PF13676"/>
    </source>
</evidence>
<dbReference type="InterPro" id="IPR035897">
    <property type="entry name" value="Toll_tir_struct_dom_sf"/>
</dbReference>
<keyword evidence="3" id="KW-1185">Reference proteome</keyword>
<dbReference type="EMBL" id="UYWX01021565">
    <property type="protein sequence ID" value="VDM35314.1"/>
    <property type="molecule type" value="Genomic_DNA"/>
</dbReference>
<protein>
    <submittedName>
        <fullName evidence="4">TIR domain-containing protein</fullName>
    </submittedName>
</protein>
<proteinExistence type="predicted"/>
<dbReference type="PANTHER" id="PTHR46270:SF2">
    <property type="entry name" value="TIR DOMAIN-CONTAINING PROTEIN"/>
    <property type="match status" value="1"/>
</dbReference>
<reference evidence="2 3" key="2">
    <citation type="submission" date="2018-11" db="EMBL/GenBank/DDBJ databases">
        <authorList>
            <consortium name="Pathogen Informatics"/>
        </authorList>
    </citation>
    <scope>NUCLEOTIDE SEQUENCE [LARGE SCALE GENOMIC DNA]</scope>
</reference>
<feature type="domain" description="TIR" evidence="1">
    <location>
        <begin position="397"/>
        <end position="509"/>
    </location>
</feature>
<dbReference type="InterPro" id="IPR016024">
    <property type="entry name" value="ARM-type_fold"/>
</dbReference>
<dbReference type="InterPro" id="IPR013761">
    <property type="entry name" value="SAM/pointed_sf"/>
</dbReference>
<dbReference type="GO" id="GO:0007165">
    <property type="term" value="P:signal transduction"/>
    <property type="evidence" value="ECO:0007669"/>
    <property type="project" value="InterPro"/>
</dbReference>
<dbReference type="SUPFAM" id="SSF52200">
    <property type="entry name" value="Toll/Interleukin receptor TIR domain"/>
    <property type="match status" value="1"/>
</dbReference>
<evidence type="ECO:0000313" key="4">
    <source>
        <dbReference type="WBParaSite" id="TTAC_0001035101-mRNA-1"/>
    </source>
</evidence>
<dbReference type="Proteomes" id="UP000274429">
    <property type="component" value="Unassembled WGS sequence"/>
</dbReference>
<organism evidence="4">
    <name type="scientific">Hydatigena taeniaeformis</name>
    <name type="common">Feline tapeworm</name>
    <name type="synonym">Taenia taeniaeformis</name>
    <dbReference type="NCBI Taxonomy" id="6205"/>
    <lineage>
        <taxon>Eukaryota</taxon>
        <taxon>Metazoa</taxon>
        <taxon>Spiralia</taxon>
        <taxon>Lophotrochozoa</taxon>
        <taxon>Platyhelminthes</taxon>
        <taxon>Cestoda</taxon>
        <taxon>Eucestoda</taxon>
        <taxon>Cyclophyllidea</taxon>
        <taxon>Taeniidae</taxon>
        <taxon>Hydatigera</taxon>
    </lineage>
</organism>
<dbReference type="STRING" id="6205.A0A0R3X9X4"/>
<dbReference type="InterPro" id="IPR000157">
    <property type="entry name" value="TIR_dom"/>
</dbReference>
<sequence length="737" mass="83990">MFVPESDNFSDILKRFDALFSIHPSENLHLPSTLSLLTELRELTDRLGSKICTTNIVKLCGDEKFICYYKNCLDYFVSEPKLSALSNSRSVQVNNFAKLHGFLWHICRQHCTAGHWVCEKLSTHGVHDWLWRFVSCRDFIATKCVQNSRTKLIVCWSFGILLHILTRTQVSVNSYRNCNGVHILRPFLMNCRVRKSRSQSEYLKMCALLLLIPLVNESENKSINAIDNYVTYLLSAVRIALKSQDLYSSVHKHHLRDLLRGLNGLTRFDANKRVLLEGHILDDILTMLKIAKDLPYSKVNMLLQSPVPNTNSDNLAAEVVRLLWQLCFLSETRGKLSQYPSLIDLCREFGGSNRSQTCRETVEGLLWSLSQPLTDFERGDIKYTPLSATGNPNGHIVFACNRANHRKTVDFLKLSLKQRGYNVYLESERMEMEKALEDASALILCLSYSFSTSPFCRQQVLSALNYGVALVPVLLECNYEPETWLHYLLATVIYTSFTDRDDFERAAESLSLALTKYGIVRAVSSVDHETDSSEAIPSPSVASPWRSIALKNHTGRGLRMQLLSGMPKTSRTPHLSTKFIRLSSPFKFQNQATPRPQPPVIALPRLSVKAVSTHPFLRVLSVWSNGEQSAASSRLQGHSQSQQHWEEDQESLLAYQAPSPTVRLWNVERVQRWLEESGLAHYAQALSWLDGNLLWELAWHRIRSCDAFFSNLEHHLNMPQHDQVLFFNTLSLLADVS</sequence>
<dbReference type="OrthoDB" id="2148946at2759"/>